<protein>
    <submittedName>
        <fullName evidence="1">Uncharacterized protein</fullName>
    </submittedName>
</protein>
<proteinExistence type="predicted"/>
<comment type="caution">
    <text evidence="1">The sequence shown here is derived from an EMBL/GenBank/DDBJ whole genome shotgun (WGS) entry which is preliminary data.</text>
</comment>
<evidence type="ECO:0000313" key="2">
    <source>
        <dbReference type="Proteomes" id="UP001153076"/>
    </source>
</evidence>
<name>A0A9Q1KHT3_9CARY</name>
<dbReference type="AlphaFoldDB" id="A0A9Q1KHT3"/>
<evidence type="ECO:0000313" key="1">
    <source>
        <dbReference type="EMBL" id="KAJ8442997.1"/>
    </source>
</evidence>
<gene>
    <name evidence="1" type="ORF">Cgig2_014519</name>
</gene>
<keyword evidence="2" id="KW-1185">Reference proteome</keyword>
<dbReference type="Proteomes" id="UP001153076">
    <property type="component" value="Unassembled WGS sequence"/>
</dbReference>
<accession>A0A9Q1KHT3</accession>
<organism evidence="1 2">
    <name type="scientific">Carnegiea gigantea</name>
    <dbReference type="NCBI Taxonomy" id="171969"/>
    <lineage>
        <taxon>Eukaryota</taxon>
        <taxon>Viridiplantae</taxon>
        <taxon>Streptophyta</taxon>
        <taxon>Embryophyta</taxon>
        <taxon>Tracheophyta</taxon>
        <taxon>Spermatophyta</taxon>
        <taxon>Magnoliopsida</taxon>
        <taxon>eudicotyledons</taxon>
        <taxon>Gunneridae</taxon>
        <taxon>Pentapetalae</taxon>
        <taxon>Caryophyllales</taxon>
        <taxon>Cactineae</taxon>
        <taxon>Cactaceae</taxon>
        <taxon>Cactoideae</taxon>
        <taxon>Echinocereeae</taxon>
        <taxon>Carnegiea</taxon>
    </lineage>
</organism>
<reference evidence="1" key="1">
    <citation type="submission" date="2022-04" db="EMBL/GenBank/DDBJ databases">
        <title>Carnegiea gigantea Genome sequencing and assembly v2.</title>
        <authorList>
            <person name="Copetti D."/>
            <person name="Sanderson M.J."/>
            <person name="Burquez A."/>
            <person name="Wojciechowski M.F."/>
        </authorList>
    </citation>
    <scope>NUCLEOTIDE SEQUENCE</scope>
    <source>
        <strain evidence="1">SGP5-SGP5p</strain>
        <tissue evidence="1">Aerial part</tissue>
    </source>
</reference>
<sequence>MVNQFDKRKKMTKFTGKVVMTLEVQEVADAHGHEEEPMKVSLEHHEQPRRKSINNYTVFSMSTTSKIKKKEIEKNTTGSNLSIRILDEIDSKTGNNAQHLVNECGLVVKTRDPLDDKFRIKEGGYYLKMQTFVINTMQCSYRLCKALLYNYYKSDRYGKTNEECITNPLPDLPQD</sequence>
<dbReference type="EMBL" id="JAKOGI010000130">
    <property type="protein sequence ID" value="KAJ8442997.1"/>
    <property type="molecule type" value="Genomic_DNA"/>
</dbReference>